<keyword evidence="6 7" id="KW-0472">Membrane</keyword>
<gene>
    <name evidence="8" type="ORF">LKD45_15160</name>
</gene>
<dbReference type="Proteomes" id="UP001199355">
    <property type="component" value="Unassembled WGS sequence"/>
</dbReference>
<dbReference type="PANTHER" id="PTHR43549:SF3">
    <property type="entry name" value="MULTIDRUG RESISTANCE PROTEIN YPNP-RELATED"/>
    <property type="match status" value="1"/>
</dbReference>
<dbReference type="GO" id="GO:0042910">
    <property type="term" value="F:xenobiotic transmembrane transporter activity"/>
    <property type="evidence" value="ECO:0007669"/>
    <property type="project" value="InterPro"/>
</dbReference>
<accession>A0AAE3DM63</accession>
<dbReference type="AlphaFoldDB" id="A0AAE3DM63"/>
<reference evidence="8 9" key="1">
    <citation type="submission" date="2021-10" db="EMBL/GenBank/DDBJ databases">
        <title>Anaerobic single-cell dispensing facilitates the cultivation of human gut bacteria.</title>
        <authorList>
            <person name="Afrizal A."/>
        </authorList>
    </citation>
    <scope>NUCLEOTIDE SEQUENCE [LARGE SCALE GENOMIC DNA]</scope>
    <source>
        <strain evidence="8 9">CLA-AA-H244</strain>
    </source>
</reference>
<keyword evidence="2" id="KW-0813">Transport</keyword>
<keyword evidence="9" id="KW-1185">Reference proteome</keyword>
<feature type="transmembrane region" description="Helical" evidence="7">
    <location>
        <begin position="104"/>
        <end position="129"/>
    </location>
</feature>
<dbReference type="Pfam" id="PF01554">
    <property type="entry name" value="MatE"/>
    <property type="match status" value="2"/>
</dbReference>
<dbReference type="CDD" id="cd13138">
    <property type="entry name" value="MATE_yoeA_like"/>
    <property type="match status" value="1"/>
</dbReference>
<proteinExistence type="predicted"/>
<dbReference type="NCBIfam" id="TIGR00797">
    <property type="entry name" value="matE"/>
    <property type="match status" value="1"/>
</dbReference>
<dbReference type="PIRSF" id="PIRSF006603">
    <property type="entry name" value="DinF"/>
    <property type="match status" value="1"/>
</dbReference>
<sequence length="465" mass="49979">MKTKGKSGVMDMTQGNMAMLILSFALPLMLGNVFQQFYTVADTAIVGKILGVDALAALGTVESINWLVLGTIQGITQGFGILVSQQFGAKKEEALQETIFHASFLAVVAAILFTVGILIGLPGLVGILQVPVDIRPICLDYLYVLFGGIPLMMLYNFTAAMLRAFGDSKTPLTACVIAALFNIALDLYFILELGWGVKGAALATVIAQTLASAYCLWKLCRIEVLTEKRKAAKWRLHAGLCGKLIYLGLPMAFQNLVIAIGGMIVQTVVNSFGVAFIAGYTATCKLYGILEVAATSYGFAMVTYTGQNLGAGKTDRIKEGTRIGVLIGVLTSFVITGLMFLFGRNILGLFISADAAQGSQAAVVAWRFLRIMSSFLWVLYILHIVRSVIQGMGNTVIPLVSGIFEFIMRTGATLILPVLFGENGILFAEVLAWMGADLVLIPGYLYMRKKLLSGRSDQGDVQSAV</sequence>
<dbReference type="GO" id="GO:0015297">
    <property type="term" value="F:antiporter activity"/>
    <property type="evidence" value="ECO:0007669"/>
    <property type="project" value="InterPro"/>
</dbReference>
<organism evidence="8 9">
    <name type="scientific">Gallintestinimicrobium propionicum</name>
    <dbReference type="NCBI Taxonomy" id="2981770"/>
    <lineage>
        <taxon>Bacteria</taxon>
        <taxon>Bacillati</taxon>
        <taxon>Bacillota</taxon>
        <taxon>Clostridia</taxon>
        <taxon>Lachnospirales</taxon>
        <taxon>Lachnospiraceae</taxon>
        <taxon>Gallintestinimicrobium</taxon>
    </lineage>
</organism>
<comment type="caution">
    <text evidence="8">The sequence shown here is derived from an EMBL/GenBank/DDBJ whole genome shotgun (WGS) entry which is preliminary data.</text>
</comment>
<evidence type="ECO:0000256" key="3">
    <source>
        <dbReference type="ARBA" id="ARBA00022475"/>
    </source>
</evidence>
<evidence type="ECO:0000313" key="9">
    <source>
        <dbReference type="Proteomes" id="UP001199355"/>
    </source>
</evidence>
<evidence type="ECO:0000256" key="1">
    <source>
        <dbReference type="ARBA" id="ARBA00004651"/>
    </source>
</evidence>
<feature type="transmembrane region" description="Helical" evidence="7">
    <location>
        <begin position="197"/>
        <end position="217"/>
    </location>
</feature>
<dbReference type="InterPro" id="IPR052031">
    <property type="entry name" value="Membrane_Transporter-Flippase"/>
</dbReference>
<feature type="transmembrane region" description="Helical" evidence="7">
    <location>
        <begin position="397"/>
        <end position="419"/>
    </location>
</feature>
<dbReference type="InterPro" id="IPR002528">
    <property type="entry name" value="MATE_fam"/>
</dbReference>
<comment type="subcellular location">
    <subcellularLocation>
        <location evidence="1">Cell membrane</location>
        <topology evidence="1">Multi-pass membrane protein</topology>
    </subcellularLocation>
</comment>
<evidence type="ECO:0000256" key="4">
    <source>
        <dbReference type="ARBA" id="ARBA00022692"/>
    </source>
</evidence>
<keyword evidence="4 7" id="KW-0812">Transmembrane</keyword>
<feature type="transmembrane region" description="Helical" evidence="7">
    <location>
        <begin position="363"/>
        <end position="385"/>
    </location>
</feature>
<feature type="transmembrane region" description="Helical" evidence="7">
    <location>
        <begin position="323"/>
        <end position="343"/>
    </location>
</feature>
<dbReference type="GO" id="GO:0005886">
    <property type="term" value="C:plasma membrane"/>
    <property type="evidence" value="ECO:0007669"/>
    <property type="project" value="UniProtKB-SubCell"/>
</dbReference>
<keyword evidence="3" id="KW-1003">Cell membrane</keyword>
<dbReference type="InterPro" id="IPR048279">
    <property type="entry name" value="MdtK-like"/>
</dbReference>
<feature type="transmembrane region" description="Helical" evidence="7">
    <location>
        <begin position="425"/>
        <end position="446"/>
    </location>
</feature>
<feature type="transmembrane region" description="Helical" evidence="7">
    <location>
        <begin position="277"/>
        <end position="302"/>
    </location>
</feature>
<feature type="transmembrane region" description="Helical" evidence="7">
    <location>
        <begin position="172"/>
        <end position="191"/>
    </location>
</feature>
<dbReference type="RefSeq" id="WP_308729048.1">
    <property type="nucleotide sequence ID" value="NZ_JAJEQF010000056.1"/>
</dbReference>
<dbReference type="PANTHER" id="PTHR43549">
    <property type="entry name" value="MULTIDRUG RESISTANCE PROTEIN YPNP-RELATED"/>
    <property type="match status" value="1"/>
</dbReference>
<keyword evidence="5 7" id="KW-1133">Transmembrane helix</keyword>
<dbReference type="EMBL" id="JAJEQF010000056">
    <property type="protein sequence ID" value="MCC2169005.1"/>
    <property type="molecule type" value="Genomic_DNA"/>
</dbReference>
<protein>
    <submittedName>
        <fullName evidence="8">MATE family efflux transporter</fullName>
    </submittedName>
</protein>
<name>A0AAE3DM63_9FIRM</name>
<feature type="transmembrane region" description="Helical" evidence="7">
    <location>
        <begin position="141"/>
        <end position="165"/>
    </location>
</feature>
<evidence type="ECO:0000256" key="2">
    <source>
        <dbReference type="ARBA" id="ARBA00022448"/>
    </source>
</evidence>
<evidence type="ECO:0000313" key="8">
    <source>
        <dbReference type="EMBL" id="MCC2169005.1"/>
    </source>
</evidence>
<evidence type="ECO:0000256" key="5">
    <source>
        <dbReference type="ARBA" id="ARBA00022989"/>
    </source>
</evidence>
<evidence type="ECO:0000256" key="7">
    <source>
        <dbReference type="SAM" id="Phobius"/>
    </source>
</evidence>
<evidence type="ECO:0000256" key="6">
    <source>
        <dbReference type="ARBA" id="ARBA00023136"/>
    </source>
</evidence>